<organism evidence="2 3">
    <name type="scientific">Gigaspora rosea</name>
    <dbReference type="NCBI Taxonomy" id="44941"/>
    <lineage>
        <taxon>Eukaryota</taxon>
        <taxon>Fungi</taxon>
        <taxon>Fungi incertae sedis</taxon>
        <taxon>Mucoromycota</taxon>
        <taxon>Glomeromycotina</taxon>
        <taxon>Glomeromycetes</taxon>
        <taxon>Diversisporales</taxon>
        <taxon>Gigasporaceae</taxon>
        <taxon>Gigaspora</taxon>
    </lineage>
</organism>
<evidence type="ECO:0000259" key="1">
    <source>
        <dbReference type="Pfam" id="PF03101"/>
    </source>
</evidence>
<dbReference type="Pfam" id="PF03101">
    <property type="entry name" value="FAR1"/>
    <property type="match status" value="1"/>
</dbReference>
<dbReference type="PANTHER" id="PTHR47718">
    <property type="entry name" value="OS01G0519700 PROTEIN"/>
    <property type="match status" value="1"/>
</dbReference>
<sequence length="200" mass="23836">MFEEEEPFKNYDTTENYNTTEDIEYKNLKYGDIVEENELEEGKFLGVDNTNERILVEDESSSNDGSINEDNESDLLFSKETINYDLFSGKTFLIWDECDLYLHNWSRRQGFYMKKDRIMRENVIIRWRTYLCNYSGSYSSKSKKDTSTKKTKCQFLINALCPKLKNPNSEIQINKIVNEHNHLLSVEMIDFKEKKKFFLK</sequence>
<evidence type="ECO:0000313" key="3">
    <source>
        <dbReference type="Proteomes" id="UP000266673"/>
    </source>
</evidence>
<dbReference type="STRING" id="44941.A0A397W0Z6"/>
<keyword evidence="3" id="KW-1185">Reference proteome</keyword>
<name>A0A397W0Z6_9GLOM</name>
<reference evidence="2 3" key="1">
    <citation type="submission" date="2018-06" db="EMBL/GenBank/DDBJ databases">
        <title>Comparative genomics reveals the genomic features of Rhizophagus irregularis, R. cerebriforme, R. diaphanum and Gigaspora rosea, and their symbiotic lifestyle signature.</title>
        <authorList>
            <person name="Morin E."/>
            <person name="San Clemente H."/>
            <person name="Chen E.C.H."/>
            <person name="De La Providencia I."/>
            <person name="Hainaut M."/>
            <person name="Kuo A."/>
            <person name="Kohler A."/>
            <person name="Murat C."/>
            <person name="Tang N."/>
            <person name="Roy S."/>
            <person name="Loubradou J."/>
            <person name="Henrissat B."/>
            <person name="Grigoriev I.V."/>
            <person name="Corradi N."/>
            <person name="Roux C."/>
            <person name="Martin F.M."/>
        </authorList>
    </citation>
    <scope>NUCLEOTIDE SEQUENCE [LARGE SCALE GENOMIC DNA]</scope>
    <source>
        <strain evidence="2 3">DAOM 194757</strain>
    </source>
</reference>
<dbReference type="Proteomes" id="UP000266673">
    <property type="component" value="Unassembled WGS sequence"/>
</dbReference>
<dbReference type="EMBL" id="QKWP01000104">
    <property type="protein sequence ID" value="RIB27277.1"/>
    <property type="molecule type" value="Genomic_DNA"/>
</dbReference>
<feature type="domain" description="FAR1" evidence="1">
    <location>
        <begin position="103"/>
        <end position="184"/>
    </location>
</feature>
<dbReference type="AlphaFoldDB" id="A0A397W0Z6"/>
<gene>
    <name evidence="2" type="ORF">C2G38_2137913</name>
</gene>
<dbReference type="InterPro" id="IPR004330">
    <property type="entry name" value="FAR1_DNA_bnd_dom"/>
</dbReference>
<proteinExistence type="predicted"/>
<dbReference type="OrthoDB" id="2445200at2759"/>
<accession>A0A397W0Z6</accession>
<evidence type="ECO:0000313" key="2">
    <source>
        <dbReference type="EMBL" id="RIB27277.1"/>
    </source>
</evidence>
<comment type="caution">
    <text evidence="2">The sequence shown here is derived from an EMBL/GenBank/DDBJ whole genome shotgun (WGS) entry which is preliminary data.</text>
</comment>
<protein>
    <recommendedName>
        <fullName evidence="1">FAR1 domain-containing protein</fullName>
    </recommendedName>
</protein>